<dbReference type="InterPro" id="IPR010071">
    <property type="entry name" value="AA_adenyl_dom"/>
</dbReference>
<dbReference type="InterPro" id="IPR000873">
    <property type="entry name" value="AMP-dep_synth/lig_dom"/>
</dbReference>
<organism evidence="3 4">
    <name type="scientific">Sandaracinus amylolyticus</name>
    <dbReference type="NCBI Taxonomy" id="927083"/>
    <lineage>
        <taxon>Bacteria</taxon>
        <taxon>Pseudomonadati</taxon>
        <taxon>Myxococcota</taxon>
        <taxon>Polyangia</taxon>
        <taxon>Polyangiales</taxon>
        <taxon>Sandaracinaceae</taxon>
        <taxon>Sandaracinus</taxon>
    </lineage>
</organism>
<gene>
    <name evidence="3" type="ORF">DB32_004326</name>
</gene>
<dbReference type="InterPro" id="IPR020845">
    <property type="entry name" value="AMP-binding_CS"/>
</dbReference>
<dbReference type="GO" id="GO:0044550">
    <property type="term" value="P:secondary metabolite biosynthetic process"/>
    <property type="evidence" value="ECO:0007669"/>
    <property type="project" value="TreeGrafter"/>
</dbReference>
<evidence type="ECO:0000313" key="4">
    <source>
        <dbReference type="Proteomes" id="UP000034883"/>
    </source>
</evidence>
<dbReference type="NCBIfam" id="TIGR01733">
    <property type="entry name" value="AA-adenyl-dom"/>
    <property type="match status" value="1"/>
</dbReference>
<dbReference type="Gene3D" id="3.40.50.12780">
    <property type="entry name" value="N-terminal domain of ligase-like"/>
    <property type="match status" value="1"/>
</dbReference>
<dbReference type="OrthoDB" id="9757540at2"/>
<dbReference type="Gene3D" id="3.30.300.30">
    <property type="match status" value="1"/>
</dbReference>
<dbReference type="PANTHER" id="PTHR45527">
    <property type="entry name" value="NONRIBOSOMAL PEPTIDE SYNTHETASE"/>
    <property type="match status" value="1"/>
</dbReference>
<evidence type="ECO:0000313" key="3">
    <source>
        <dbReference type="EMBL" id="AKF07177.1"/>
    </source>
</evidence>
<dbReference type="Proteomes" id="UP000034883">
    <property type="component" value="Chromosome"/>
</dbReference>
<protein>
    <submittedName>
        <fullName evidence="3">Peptide synthetase</fullName>
    </submittedName>
</protein>
<accession>A0A0F6W4L2</accession>
<evidence type="ECO:0000259" key="2">
    <source>
        <dbReference type="Pfam" id="PF13193"/>
    </source>
</evidence>
<dbReference type="KEGG" id="samy:DB32_004326"/>
<dbReference type="PANTHER" id="PTHR45527:SF1">
    <property type="entry name" value="FATTY ACID SYNTHASE"/>
    <property type="match status" value="1"/>
</dbReference>
<dbReference type="GO" id="GO:0031177">
    <property type="term" value="F:phosphopantetheine binding"/>
    <property type="evidence" value="ECO:0007669"/>
    <property type="project" value="TreeGrafter"/>
</dbReference>
<dbReference type="GO" id="GO:0005737">
    <property type="term" value="C:cytoplasm"/>
    <property type="evidence" value="ECO:0007669"/>
    <property type="project" value="TreeGrafter"/>
</dbReference>
<keyword evidence="4" id="KW-1185">Reference proteome</keyword>
<feature type="domain" description="AMP-binding enzyme C-terminal" evidence="2">
    <location>
        <begin position="450"/>
        <end position="528"/>
    </location>
</feature>
<evidence type="ECO:0000259" key="1">
    <source>
        <dbReference type="Pfam" id="PF00501"/>
    </source>
</evidence>
<proteinExistence type="predicted"/>
<feature type="domain" description="AMP-dependent synthetase/ligase" evidence="1">
    <location>
        <begin position="14"/>
        <end position="393"/>
    </location>
</feature>
<dbReference type="AlphaFoldDB" id="A0A0F6W4L2"/>
<sequence length="544" mass="60301">MHERARTLRSGFLASAERHPDRPALTVDGQPITYRELRDRAARIAATLDRAVRDHGVREEHALTAIYGHRHVSTFAGILGALLRGHGYVPLNPVFPPDRTRAMLDRSQVRCLIVDAHARATLGEVLHGIERELVILMPDASEDEVAAERAKYPTHRVLGAHDLAPASDWSPREVDENGIAYLLFTSGSTGVPKGVMVAHRNVVAFLDSMIERYRPTPEDRFSHTFDLTFDLSVFDLFMAWWSGACVCCPTAQQKAFPGKYATSSDITIWFSVPSTAVLMNKLRMLKEGTYPRMRYALFCGEALPVEVTQQFAKAAPNAVLENLYGPTELTIACTLYRWDVESSPRECELGVVPIGDAYPGMEIKVVDEELREVPPGETGELLMTGSQLTLGYFRDEERTAKAFVVPPGETRVFYRTGDRVRKPKDGSPMVYLGRVDNQIKIQGYRVELGEIEAVLRDVAKCDVAIAIGWPKSPSGADGVVGFVGLDGALQDGGDADAIRAAANERLPPYMQPRQIRFVREWPLNANGKVDRKVLTSWLQEGTQG</sequence>
<dbReference type="Pfam" id="PF13193">
    <property type="entry name" value="AMP-binding_C"/>
    <property type="match status" value="1"/>
</dbReference>
<dbReference type="Pfam" id="PF00501">
    <property type="entry name" value="AMP-binding"/>
    <property type="match status" value="1"/>
</dbReference>
<dbReference type="EMBL" id="CP011125">
    <property type="protein sequence ID" value="AKF07177.1"/>
    <property type="molecule type" value="Genomic_DNA"/>
</dbReference>
<dbReference type="PROSITE" id="PS00455">
    <property type="entry name" value="AMP_BINDING"/>
    <property type="match status" value="1"/>
</dbReference>
<dbReference type="GO" id="GO:0043041">
    <property type="term" value="P:amino acid activation for nonribosomal peptide biosynthetic process"/>
    <property type="evidence" value="ECO:0007669"/>
    <property type="project" value="TreeGrafter"/>
</dbReference>
<name>A0A0F6W4L2_9BACT</name>
<reference evidence="3 4" key="1">
    <citation type="submission" date="2015-03" db="EMBL/GenBank/DDBJ databases">
        <title>Genome assembly of Sandaracinus amylolyticus DSM 53668.</title>
        <authorList>
            <person name="Sharma G."/>
            <person name="Subramanian S."/>
        </authorList>
    </citation>
    <scope>NUCLEOTIDE SEQUENCE [LARGE SCALE GENOMIC DNA]</scope>
    <source>
        <strain evidence="3 4">DSM 53668</strain>
    </source>
</reference>
<dbReference type="RefSeq" id="WP_053234466.1">
    <property type="nucleotide sequence ID" value="NZ_CP011125.1"/>
</dbReference>
<dbReference type="InterPro" id="IPR042099">
    <property type="entry name" value="ANL_N_sf"/>
</dbReference>
<dbReference type="InterPro" id="IPR045851">
    <property type="entry name" value="AMP-bd_C_sf"/>
</dbReference>
<dbReference type="STRING" id="927083.DB32_004326"/>
<dbReference type="InterPro" id="IPR025110">
    <property type="entry name" value="AMP-bd_C"/>
</dbReference>
<dbReference type="SUPFAM" id="SSF56801">
    <property type="entry name" value="Acetyl-CoA synthetase-like"/>
    <property type="match status" value="1"/>
</dbReference>